<evidence type="ECO:0000259" key="2">
    <source>
        <dbReference type="PROSITE" id="PS51910"/>
    </source>
</evidence>
<dbReference type="PANTHER" id="PTHR42976">
    <property type="entry name" value="BIFUNCTIONAL CHITINASE/LYSOZYME-RELATED"/>
    <property type="match status" value="1"/>
</dbReference>
<feature type="signal peptide" evidence="1">
    <location>
        <begin position="1"/>
        <end position="31"/>
    </location>
</feature>
<keyword evidence="4" id="KW-1185">Reference proteome</keyword>
<keyword evidence="1" id="KW-0732">Signal</keyword>
<feature type="domain" description="GH18" evidence="2">
    <location>
        <begin position="46"/>
        <end position="332"/>
    </location>
</feature>
<evidence type="ECO:0000313" key="3">
    <source>
        <dbReference type="EMBL" id="MFD0919297.1"/>
    </source>
</evidence>
<name>A0ABW3FNQ6_9PSEU</name>
<dbReference type="EMBL" id="JBHTIW010000002">
    <property type="protein sequence ID" value="MFD0919297.1"/>
    <property type="molecule type" value="Genomic_DNA"/>
</dbReference>
<reference evidence="4" key="1">
    <citation type="journal article" date="2019" name="Int. J. Syst. Evol. Microbiol.">
        <title>The Global Catalogue of Microorganisms (GCM) 10K type strain sequencing project: providing services to taxonomists for standard genome sequencing and annotation.</title>
        <authorList>
            <consortium name="The Broad Institute Genomics Platform"/>
            <consortium name="The Broad Institute Genome Sequencing Center for Infectious Disease"/>
            <person name="Wu L."/>
            <person name="Ma J."/>
        </authorList>
    </citation>
    <scope>NUCLEOTIDE SEQUENCE [LARGE SCALE GENOMIC DNA]</scope>
    <source>
        <strain evidence="4">CCUG 56401</strain>
    </source>
</reference>
<comment type="caution">
    <text evidence="3">The sequence shown here is derived from an EMBL/GenBank/DDBJ whole genome shotgun (WGS) entry which is preliminary data.</text>
</comment>
<dbReference type="PANTHER" id="PTHR42976:SF1">
    <property type="entry name" value="GH18 DOMAIN-CONTAINING PROTEIN-RELATED"/>
    <property type="match status" value="1"/>
</dbReference>
<sequence>MRKVRKNLLTWAGAGAAAAFAVALGAAPALSAPAHSSPDAAASPVAASPYLYLGWGNPPKPSEVMKATGVKDFTLAFVLADGSCNPSWDGTRPLDADKAAIEEIRAAGGDVIPSVGGYNGSKLGEVCQDAQSLAGAYQKVLDAYQLKAIDIDIEANEFENDASQQRVLEALKILKEKNPGVRTVVTFPTLNTGPNDVGKRLIAKAKEVGADVDVWTQMPFDFGGNDMAQDTIKATEALKDLLKSTFGYSDADAYAHTGISSMNGKTDQSETVDQAAFGKIADYAKQKGLGRLSFWSVNRDRSCQGGGAASDSCSGIDQQPWEFTKIVAGFAG</sequence>
<protein>
    <submittedName>
        <fullName evidence="3">Chitinase</fullName>
    </submittedName>
</protein>
<dbReference type="PROSITE" id="PS51318">
    <property type="entry name" value="TAT"/>
    <property type="match status" value="1"/>
</dbReference>
<accession>A0ABW3FNQ6</accession>
<dbReference type="PROSITE" id="PS51910">
    <property type="entry name" value="GH18_2"/>
    <property type="match status" value="1"/>
</dbReference>
<feature type="chain" id="PRO_5045143128" evidence="1">
    <location>
        <begin position="32"/>
        <end position="332"/>
    </location>
</feature>
<evidence type="ECO:0000313" key="4">
    <source>
        <dbReference type="Proteomes" id="UP001597018"/>
    </source>
</evidence>
<dbReference type="Gene3D" id="3.20.20.80">
    <property type="entry name" value="Glycosidases"/>
    <property type="match status" value="1"/>
</dbReference>
<evidence type="ECO:0000256" key="1">
    <source>
        <dbReference type="SAM" id="SignalP"/>
    </source>
</evidence>
<dbReference type="InterPro" id="IPR052750">
    <property type="entry name" value="GH18_Chitinase"/>
</dbReference>
<dbReference type="InterPro" id="IPR017853">
    <property type="entry name" value="GH"/>
</dbReference>
<dbReference type="SUPFAM" id="SSF51445">
    <property type="entry name" value="(Trans)glycosidases"/>
    <property type="match status" value="1"/>
</dbReference>
<gene>
    <name evidence="3" type="ORF">ACFQ16_06035</name>
</gene>
<dbReference type="InterPro" id="IPR001223">
    <property type="entry name" value="Glyco_hydro18_cat"/>
</dbReference>
<dbReference type="CDD" id="cd06543">
    <property type="entry name" value="GH18_PF-ChiA-like"/>
    <property type="match status" value="1"/>
</dbReference>
<organism evidence="3 4">
    <name type="scientific">Saccharopolyspora rosea</name>
    <dbReference type="NCBI Taxonomy" id="524884"/>
    <lineage>
        <taxon>Bacteria</taxon>
        <taxon>Bacillati</taxon>
        <taxon>Actinomycetota</taxon>
        <taxon>Actinomycetes</taxon>
        <taxon>Pseudonocardiales</taxon>
        <taxon>Pseudonocardiaceae</taxon>
        <taxon>Saccharopolyspora</taxon>
    </lineage>
</organism>
<dbReference type="Proteomes" id="UP001597018">
    <property type="component" value="Unassembled WGS sequence"/>
</dbReference>
<dbReference type="RefSeq" id="WP_345600829.1">
    <property type="nucleotide sequence ID" value="NZ_BAABLT010000019.1"/>
</dbReference>
<dbReference type="InterPro" id="IPR006311">
    <property type="entry name" value="TAT_signal"/>
</dbReference>
<proteinExistence type="predicted"/>